<dbReference type="PROSITE" id="PS50949">
    <property type="entry name" value="HTH_GNTR"/>
    <property type="match status" value="1"/>
</dbReference>
<reference evidence="6 7" key="2">
    <citation type="journal article" date="2012" name="Stand. Genomic Sci.">
        <title>Genome sequence of the moderately thermophilic, amino-acid-degrading and sulfur-reducing bacterium Thermovirga lienii type strain (Cas60314(T)).</title>
        <authorList>
            <person name="Goker M."/>
            <person name="Saunders E."/>
            <person name="Lapidus A."/>
            <person name="Nolan M."/>
            <person name="Lucas S."/>
            <person name="Hammon N."/>
            <person name="Deshpande S."/>
            <person name="Cheng J.F."/>
            <person name="Han C."/>
            <person name="Tapia R."/>
            <person name="Goodwin L.A."/>
            <person name="Pitluck S."/>
            <person name="Liolios K."/>
            <person name="Mavromatis K."/>
            <person name="Pagani I."/>
            <person name="Ivanova N."/>
            <person name="Mikhailova N."/>
            <person name="Pati A."/>
            <person name="Chen A."/>
            <person name="Palaniappan K."/>
            <person name="Land M."/>
            <person name="Chang Y.J."/>
            <person name="Jeffries C.D."/>
            <person name="Brambilla E.M."/>
            <person name="Rohde M."/>
            <person name="Spring S."/>
            <person name="Detter J.C."/>
            <person name="Woyke T."/>
            <person name="Bristow J."/>
            <person name="Eisen J.A."/>
            <person name="Markowitz V."/>
            <person name="Hugenholtz P."/>
            <person name="Kyrpides N.C."/>
            <person name="Klenk H.P."/>
        </authorList>
    </citation>
    <scope>NUCLEOTIDE SEQUENCE [LARGE SCALE GENOMIC DNA]</scope>
    <source>
        <strain evidence="7">ATCC BAA-1197 / DSM 17291 / Cas60314</strain>
    </source>
</reference>
<keyword evidence="7" id="KW-1185">Reference proteome</keyword>
<evidence type="ECO:0000313" key="7">
    <source>
        <dbReference type="Proteomes" id="UP000005868"/>
    </source>
</evidence>
<evidence type="ECO:0000256" key="4">
    <source>
        <dbReference type="SAM" id="Coils"/>
    </source>
</evidence>
<dbReference type="InterPro" id="IPR008920">
    <property type="entry name" value="TF_FadR/GntR_C"/>
</dbReference>
<keyword evidence="4" id="KW-0175">Coiled coil</keyword>
<feature type="domain" description="HTH gntR-type" evidence="5">
    <location>
        <begin position="3"/>
        <end position="70"/>
    </location>
</feature>
<evidence type="ECO:0000256" key="1">
    <source>
        <dbReference type="ARBA" id="ARBA00023015"/>
    </source>
</evidence>
<protein>
    <submittedName>
        <fullName evidence="6">Transcriptional regulator, GntR family</fullName>
    </submittedName>
</protein>
<dbReference type="HOGENOM" id="CLU_017584_5_0_0"/>
<feature type="coiled-coil region" evidence="4">
    <location>
        <begin position="88"/>
        <end position="115"/>
    </location>
</feature>
<keyword evidence="3" id="KW-0804">Transcription</keyword>
<gene>
    <name evidence="6" type="ordered locus">Tlie_0158</name>
</gene>
<dbReference type="OrthoDB" id="5093at2"/>
<evidence type="ECO:0000256" key="3">
    <source>
        <dbReference type="ARBA" id="ARBA00023163"/>
    </source>
</evidence>
<dbReference type="InterPro" id="IPR011711">
    <property type="entry name" value="GntR_C"/>
</dbReference>
<reference evidence="7" key="1">
    <citation type="submission" date="2011-10" db="EMBL/GenBank/DDBJ databases">
        <title>The complete genome of chromosome of Thermovirga lienii DSM 17291.</title>
        <authorList>
            <consortium name="US DOE Joint Genome Institute (JGI-PGF)"/>
            <person name="Lucas S."/>
            <person name="Copeland A."/>
            <person name="Lapidus A."/>
            <person name="Glavina del Rio T."/>
            <person name="Dalin E."/>
            <person name="Tice H."/>
            <person name="Bruce D."/>
            <person name="Goodwin L."/>
            <person name="Pitluck S."/>
            <person name="Peters L."/>
            <person name="Mikhailova N."/>
            <person name="Saunders E."/>
            <person name="Kyrpides N."/>
            <person name="Mavromatis K."/>
            <person name="Ivanova N."/>
            <person name="Last F.I."/>
            <person name="Brettin T."/>
            <person name="Detter J.C."/>
            <person name="Han C."/>
            <person name="Larimer F."/>
            <person name="Land M."/>
            <person name="Hauser L."/>
            <person name="Markowitz V."/>
            <person name="Cheng J.-F."/>
            <person name="Hugenholtz P."/>
            <person name="Woyke T."/>
            <person name="Wu D."/>
            <person name="Spring S."/>
            <person name="Schroeder M."/>
            <person name="Brambilla E.-M."/>
            <person name="Klenk H.-P."/>
            <person name="Eisen J.A."/>
        </authorList>
    </citation>
    <scope>NUCLEOTIDE SEQUENCE [LARGE SCALE GENOMIC DNA]</scope>
    <source>
        <strain evidence="7">ATCC BAA-1197 / DSM 17291 / Cas60314</strain>
    </source>
</reference>
<organism evidence="6 7">
    <name type="scientific">Thermovirga lienii (strain ATCC BAA-1197 / DSM 17291 / Cas60314)</name>
    <dbReference type="NCBI Taxonomy" id="580340"/>
    <lineage>
        <taxon>Bacteria</taxon>
        <taxon>Thermotogati</taxon>
        <taxon>Synergistota</taxon>
        <taxon>Synergistia</taxon>
        <taxon>Synergistales</taxon>
        <taxon>Thermovirgaceae</taxon>
        <taxon>Thermovirga</taxon>
    </lineage>
</organism>
<dbReference type="eggNOG" id="COG1802">
    <property type="taxonomic scope" value="Bacteria"/>
</dbReference>
<accession>G7V5Z9</accession>
<dbReference type="InterPro" id="IPR036388">
    <property type="entry name" value="WH-like_DNA-bd_sf"/>
</dbReference>
<proteinExistence type="predicted"/>
<dbReference type="Gene3D" id="1.10.10.10">
    <property type="entry name" value="Winged helix-like DNA-binding domain superfamily/Winged helix DNA-binding domain"/>
    <property type="match status" value="1"/>
</dbReference>
<name>G7V5Z9_THELD</name>
<dbReference type="CDD" id="cd07377">
    <property type="entry name" value="WHTH_GntR"/>
    <property type="match status" value="1"/>
</dbReference>
<keyword evidence="2" id="KW-0238">DNA-binding</keyword>
<evidence type="ECO:0000313" key="6">
    <source>
        <dbReference type="EMBL" id="AER65904.1"/>
    </source>
</evidence>
<dbReference type="STRING" id="580340.Tlie_0158"/>
<dbReference type="SUPFAM" id="SSF48008">
    <property type="entry name" value="GntR ligand-binding domain-like"/>
    <property type="match status" value="1"/>
</dbReference>
<dbReference type="InterPro" id="IPR000524">
    <property type="entry name" value="Tscrpt_reg_HTH_GntR"/>
</dbReference>
<dbReference type="Pfam" id="PF07729">
    <property type="entry name" value="FCD"/>
    <property type="match status" value="1"/>
</dbReference>
<evidence type="ECO:0000259" key="5">
    <source>
        <dbReference type="PROSITE" id="PS50949"/>
    </source>
</evidence>
<dbReference type="GO" id="GO:0003700">
    <property type="term" value="F:DNA-binding transcription factor activity"/>
    <property type="evidence" value="ECO:0007669"/>
    <property type="project" value="InterPro"/>
</dbReference>
<dbReference type="InterPro" id="IPR036390">
    <property type="entry name" value="WH_DNA-bd_sf"/>
</dbReference>
<dbReference type="Proteomes" id="UP000005868">
    <property type="component" value="Chromosome"/>
</dbReference>
<dbReference type="AlphaFoldDB" id="G7V5Z9"/>
<dbReference type="GO" id="GO:0003677">
    <property type="term" value="F:DNA binding"/>
    <property type="evidence" value="ECO:0007669"/>
    <property type="project" value="UniProtKB-KW"/>
</dbReference>
<dbReference type="PANTHER" id="PTHR43537:SF5">
    <property type="entry name" value="UXU OPERON TRANSCRIPTIONAL REGULATOR"/>
    <property type="match status" value="1"/>
</dbReference>
<dbReference type="SMART" id="SM00895">
    <property type="entry name" value="FCD"/>
    <property type="match status" value="1"/>
</dbReference>
<dbReference type="Gene3D" id="1.20.120.530">
    <property type="entry name" value="GntR ligand-binding domain-like"/>
    <property type="match status" value="1"/>
</dbReference>
<dbReference type="PANTHER" id="PTHR43537">
    <property type="entry name" value="TRANSCRIPTIONAL REGULATOR, GNTR FAMILY"/>
    <property type="match status" value="1"/>
</dbReference>
<dbReference type="Pfam" id="PF00392">
    <property type="entry name" value="GntR"/>
    <property type="match status" value="1"/>
</dbReference>
<dbReference type="EMBL" id="CP003096">
    <property type="protein sequence ID" value="AER65904.1"/>
    <property type="molecule type" value="Genomic_DNA"/>
</dbReference>
<evidence type="ECO:0000256" key="2">
    <source>
        <dbReference type="ARBA" id="ARBA00023125"/>
    </source>
</evidence>
<dbReference type="SMART" id="SM00345">
    <property type="entry name" value="HTH_GNTR"/>
    <property type="match status" value="1"/>
</dbReference>
<dbReference type="KEGG" id="tli:Tlie_0158"/>
<dbReference type="SUPFAM" id="SSF46785">
    <property type="entry name" value="Winged helix' DNA-binding domain"/>
    <property type="match status" value="1"/>
</dbReference>
<sequence>MTVSAEKRAYRSIINLIISGQFRPGDFLLETEIAEKLGMSRTPVGKALTMLVSEGFLNKMPKKGCYIPLPTPEDAEQVFFARKAVESQAAASAALHATEKEIQQLQEVLSKDHEALASGSKDTYSSANEEFHLGIAKASHNQYLEKWVRNIFWRSNIYVFYFDSFYKGKEFSVPQKTPMQHATIIKAIADRDPKKAAQLMEEHIQWTYENLLMKY</sequence>
<keyword evidence="1" id="KW-0805">Transcription regulation</keyword>